<dbReference type="InterPro" id="IPR015425">
    <property type="entry name" value="FH2_Formin"/>
</dbReference>
<dbReference type="GO" id="GO:0005737">
    <property type="term" value="C:cytoplasm"/>
    <property type="evidence" value="ECO:0007669"/>
    <property type="project" value="TreeGrafter"/>
</dbReference>
<dbReference type="PROSITE" id="PS51444">
    <property type="entry name" value="FH2"/>
    <property type="match status" value="1"/>
</dbReference>
<dbReference type="PANTHER" id="PTHR45920">
    <property type="entry name" value="FORMIN HOMOLOGY 2 DOMAIN CONTAINING, ISOFORM I"/>
    <property type="match status" value="1"/>
</dbReference>
<evidence type="ECO:0000259" key="2">
    <source>
        <dbReference type="PROSITE" id="PS51444"/>
    </source>
</evidence>
<keyword evidence="3" id="KW-1185">Reference proteome</keyword>
<dbReference type="WBParaSite" id="EEL_0000123401-mRNA-1">
    <property type="protein sequence ID" value="EEL_0000123401-mRNA-1"/>
    <property type="gene ID" value="EEL_0000123401"/>
</dbReference>
<feature type="region of interest" description="Disordered" evidence="1">
    <location>
        <begin position="37"/>
        <end position="92"/>
    </location>
</feature>
<dbReference type="STRING" id="1147741.A0A0R3RIC6"/>
<feature type="compositionally biased region" description="Polar residues" evidence="1">
    <location>
        <begin position="37"/>
        <end position="63"/>
    </location>
</feature>
<accession>A0A0R3RIC6</accession>
<sequence>MQTTPAVAVDRRTAMRRRHQESLARQQEHYNFHKINSLNNNVEKSESPTKNSSDRIVNGTTNDTVDDAPKVIPPWRRKATEVETQSKNNNINASVNEMSVQSSTKQFSIIPTNSVEKKSENNENMEPEEKPVRAPPPSFPSTLFSPTENKTMEFPEPIKKEPESVIEDDDDGTAGGNGFAAQLRRRALKREQNAALFEPKQDEAEIQWRKAAENFKSKPLIINDLDFSEFHKDEFEQDPLVMARLAAIAQEKGLLPGVNPNGIPPAPERGPPPAPPLLPGAPGAPGAPPPPPFLAPNGGLNQTGRDPSPIPAVSRTGTLKLHWKPAQAELPPVPSLRNKGTFWHKLDLPQIDAKKLVQLFEQKTKEIPAVKRLNGEHRAQVLQVLPLKRSQAINIGLTKLPPISVIPTAIMKFDSLVLNKEGIEKILTTMMPNPAEIEQIELKVAEHPDMPLGQAEQFLLRLSQIPCLLERLRLWVFTLDYKNCEKDIAEPLMDLQLAMKEVEESKTFRTAMGMLLIIGNTLNGTNIKGFQLDYLSKASEVKDPVYKHTLTYHLAEYMIEHCPDGTDLYSEFGAVARTARFDYDELESNLKKLEHDCKASWGYLAKISKNDSSSSMKQKINDYLNDVAQRIHQLKAIYRIACNRWHAFLLFFGYSVHEVPNLKPMAVFKMVNEFALEYRTTRDKILQQRKRLADKRERNKTRGKIWALEGQNGKDGMESNGNLKRTPVQMNAEERHEAMSRMLTGGSSDDALKRTRAKLTSERSPADIISSQREMLRSVGRLMDSGSPGRESPDDEILDGLVKAATIQTEPRDHRRRARQFNRKSCKLFVFFSHFSPFRS</sequence>
<dbReference type="GO" id="GO:0051015">
    <property type="term" value="F:actin filament binding"/>
    <property type="evidence" value="ECO:0007669"/>
    <property type="project" value="TreeGrafter"/>
</dbReference>
<dbReference type="AlphaFoldDB" id="A0A0R3RIC6"/>
<name>A0A0R3RIC6_9BILA</name>
<proteinExistence type="predicted"/>
<feature type="compositionally biased region" description="Pro residues" evidence="1">
    <location>
        <begin position="262"/>
        <end position="279"/>
    </location>
</feature>
<feature type="region of interest" description="Disordered" evidence="1">
    <location>
        <begin position="114"/>
        <end position="149"/>
    </location>
</feature>
<dbReference type="GO" id="GO:0030866">
    <property type="term" value="P:cortical actin cytoskeleton organization"/>
    <property type="evidence" value="ECO:0007669"/>
    <property type="project" value="TreeGrafter"/>
</dbReference>
<feature type="domain" description="FH2" evidence="2">
    <location>
        <begin position="307"/>
        <end position="704"/>
    </location>
</feature>
<dbReference type="GO" id="GO:0005856">
    <property type="term" value="C:cytoskeleton"/>
    <property type="evidence" value="ECO:0007669"/>
    <property type="project" value="TreeGrafter"/>
</dbReference>
<protein>
    <submittedName>
        <fullName evidence="4">FH2 domain-containing protein</fullName>
    </submittedName>
</protein>
<dbReference type="Proteomes" id="UP000050640">
    <property type="component" value="Unplaced"/>
</dbReference>
<feature type="compositionally biased region" description="Pro residues" evidence="1">
    <location>
        <begin position="285"/>
        <end position="294"/>
    </location>
</feature>
<feature type="region of interest" description="Disordered" evidence="1">
    <location>
        <begin position="256"/>
        <end position="314"/>
    </location>
</feature>
<organism evidence="3 4">
    <name type="scientific">Elaeophora elaphi</name>
    <dbReference type="NCBI Taxonomy" id="1147741"/>
    <lineage>
        <taxon>Eukaryota</taxon>
        <taxon>Metazoa</taxon>
        <taxon>Ecdysozoa</taxon>
        <taxon>Nematoda</taxon>
        <taxon>Chromadorea</taxon>
        <taxon>Rhabditida</taxon>
        <taxon>Spirurina</taxon>
        <taxon>Spiruromorpha</taxon>
        <taxon>Filarioidea</taxon>
        <taxon>Onchocercidae</taxon>
        <taxon>Elaeophora</taxon>
    </lineage>
</organism>
<feature type="compositionally biased region" description="Polar residues" evidence="1">
    <location>
        <begin position="82"/>
        <end position="92"/>
    </location>
</feature>
<dbReference type="Pfam" id="PF02181">
    <property type="entry name" value="FH2"/>
    <property type="match status" value="1"/>
</dbReference>
<dbReference type="SUPFAM" id="SSF101447">
    <property type="entry name" value="Formin homology 2 domain (FH2 domain)"/>
    <property type="match status" value="1"/>
</dbReference>
<evidence type="ECO:0000256" key="1">
    <source>
        <dbReference type="SAM" id="MobiDB-lite"/>
    </source>
</evidence>
<evidence type="ECO:0000313" key="4">
    <source>
        <dbReference type="WBParaSite" id="EEL_0000123401-mRNA-1"/>
    </source>
</evidence>
<evidence type="ECO:0000313" key="3">
    <source>
        <dbReference type="Proteomes" id="UP000050640"/>
    </source>
</evidence>
<reference evidence="4" key="1">
    <citation type="submission" date="2017-02" db="UniProtKB">
        <authorList>
            <consortium name="WormBaseParasite"/>
        </authorList>
    </citation>
    <scope>IDENTIFICATION</scope>
</reference>
<feature type="compositionally biased region" description="Basic and acidic residues" evidence="1">
    <location>
        <begin position="115"/>
        <end position="132"/>
    </location>
</feature>
<dbReference type="InterPro" id="IPR042201">
    <property type="entry name" value="FH2_Formin_sf"/>
</dbReference>
<dbReference type="SMART" id="SM00498">
    <property type="entry name" value="FH2"/>
    <property type="match status" value="1"/>
</dbReference>
<dbReference type="PANTHER" id="PTHR45920:SF4">
    <property type="entry name" value="FORMIN HOMOLOGY 2 DOMAIN CONTAINING, ISOFORM I"/>
    <property type="match status" value="1"/>
</dbReference>
<dbReference type="Gene3D" id="1.20.58.2220">
    <property type="entry name" value="Formin, FH2 domain"/>
    <property type="match status" value="1"/>
</dbReference>